<accession>A0A9P8HRR0</accession>
<sequence length="66" mass="7064">MERNQLDTVLTPKPFSARTLVPIQRNPNASETGRKGGGLCVSGLIDPPTSSSSSISINKHCKQTLK</sequence>
<evidence type="ECO:0000313" key="3">
    <source>
        <dbReference type="Proteomes" id="UP000826573"/>
    </source>
</evidence>
<gene>
    <name evidence="2" type="ORF">TsFJ059_004805</name>
</gene>
<dbReference type="AlphaFoldDB" id="A0A9P8HRR0"/>
<proteinExistence type="predicted"/>
<name>A0A9P8HRR0_9HYPO</name>
<dbReference type="EMBL" id="JAIMJC010000002">
    <property type="protein sequence ID" value="KAH0530144.1"/>
    <property type="molecule type" value="Genomic_DNA"/>
</dbReference>
<comment type="caution">
    <text evidence="2">The sequence shown here is derived from an EMBL/GenBank/DDBJ whole genome shotgun (WGS) entry which is preliminary data.</text>
</comment>
<organism evidence="2 3">
    <name type="scientific">Trichoderma semiorbis</name>
    <dbReference type="NCBI Taxonomy" id="1491008"/>
    <lineage>
        <taxon>Eukaryota</taxon>
        <taxon>Fungi</taxon>
        <taxon>Dikarya</taxon>
        <taxon>Ascomycota</taxon>
        <taxon>Pezizomycotina</taxon>
        <taxon>Sordariomycetes</taxon>
        <taxon>Hypocreomycetidae</taxon>
        <taxon>Hypocreales</taxon>
        <taxon>Hypocreaceae</taxon>
        <taxon>Trichoderma</taxon>
    </lineage>
</organism>
<feature type="region of interest" description="Disordered" evidence="1">
    <location>
        <begin position="25"/>
        <end position="66"/>
    </location>
</feature>
<protein>
    <submittedName>
        <fullName evidence="2">Uncharacterized protein</fullName>
    </submittedName>
</protein>
<evidence type="ECO:0000256" key="1">
    <source>
        <dbReference type="SAM" id="MobiDB-lite"/>
    </source>
</evidence>
<keyword evidence="3" id="KW-1185">Reference proteome</keyword>
<reference evidence="2 3" key="1">
    <citation type="submission" date="2021-08" db="EMBL/GenBank/DDBJ databases">
        <title>The highly contiguous genome resource for Trichoderma semiorbis FJ059, a fungal antagonistic to plant pathogens.</title>
        <authorList>
            <person name="Liu T."/>
        </authorList>
    </citation>
    <scope>NUCLEOTIDE SEQUENCE [LARGE SCALE GENOMIC DNA]</scope>
    <source>
        <strain evidence="2 3">FJ059</strain>
    </source>
</reference>
<dbReference type="Proteomes" id="UP000826573">
    <property type="component" value="Unassembled WGS sequence"/>
</dbReference>
<evidence type="ECO:0000313" key="2">
    <source>
        <dbReference type="EMBL" id="KAH0530144.1"/>
    </source>
</evidence>